<evidence type="ECO:0000313" key="3">
    <source>
        <dbReference type="EMBL" id="MBC8535874.1"/>
    </source>
</evidence>
<dbReference type="RefSeq" id="WP_249299617.1">
    <property type="nucleotide sequence ID" value="NZ_JACRSP010000002.1"/>
</dbReference>
<feature type="transmembrane region" description="Helical" evidence="1">
    <location>
        <begin position="35"/>
        <end position="54"/>
    </location>
</feature>
<gene>
    <name evidence="3" type="ORF">H8695_04105</name>
</gene>
<dbReference type="PANTHER" id="PTHR34978">
    <property type="entry name" value="POSSIBLE SENSOR-TRANSDUCER PROTEIN BLAR"/>
    <property type="match status" value="1"/>
</dbReference>
<comment type="caution">
    <text evidence="3">The sequence shown here is derived from an EMBL/GenBank/DDBJ whole genome shotgun (WGS) entry which is preliminary data.</text>
</comment>
<keyword evidence="4" id="KW-1185">Reference proteome</keyword>
<dbReference type="AlphaFoldDB" id="A0A926DEK4"/>
<reference evidence="3" key="1">
    <citation type="submission" date="2020-08" db="EMBL/GenBank/DDBJ databases">
        <title>Genome public.</title>
        <authorList>
            <person name="Liu C."/>
            <person name="Sun Q."/>
        </authorList>
    </citation>
    <scope>NUCLEOTIDE SEQUENCE</scope>
    <source>
        <strain evidence="3">BX7</strain>
    </source>
</reference>
<dbReference type="Pfam" id="PF05569">
    <property type="entry name" value="Peptidase_M56"/>
    <property type="match status" value="1"/>
</dbReference>
<dbReference type="InterPro" id="IPR008756">
    <property type="entry name" value="Peptidase_M56"/>
</dbReference>
<name>A0A926DEK4_9FIRM</name>
<evidence type="ECO:0000313" key="4">
    <source>
        <dbReference type="Proteomes" id="UP000620366"/>
    </source>
</evidence>
<keyword evidence="1" id="KW-0472">Membrane</keyword>
<dbReference type="InterPro" id="IPR052173">
    <property type="entry name" value="Beta-lactam_resp_regulator"/>
</dbReference>
<dbReference type="CDD" id="cd07341">
    <property type="entry name" value="M56_BlaR1_MecR1_like"/>
    <property type="match status" value="1"/>
</dbReference>
<feature type="transmembrane region" description="Helical" evidence="1">
    <location>
        <begin position="244"/>
        <end position="265"/>
    </location>
</feature>
<keyword evidence="1" id="KW-0812">Transmembrane</keyword>
<feature type="domain" description="Peptidase M56" evidence="2">
    <location>
        <begin position="7"/>
        <end position="275"/>
    </location>
</feature>
<protein>
    <recommendedName>
        <fullName evidence="2">Peptidase M56 domain-containing protein</fullName>
    </recommendedName>
</protein>
<feature type="transmembrane region" description="Helical" evidence="1">
    <location>
        <begin position="197"/>
        <end position="219"/>
    </location>
</feature>
<organism evidence="3 4">
    <name type="scientific">Feifania hominis</name>
    <dbReference type="NCBI Taxonomy" id="2763660"/>
    <lineage>
        <taxon>Bacteria</taxon>
        <taxon>Bacillati</taxon>
        <taxon>Bacillota</taxon>
        <taxon>Clostridia</taxon>
        <taxon>Eubacteriales</taxon>
        <taxon>Feifaniaceae</taxon>
        <taxon>Feifania</taxon>
    </lineage>
</organism>
<evidence type="ECO:0000256" key="1">
    <source>
        <dbReference type="SAM" id="Phobius"/>
    </source>
</evidence>
<sequence>MNRFFLQVLQMSLTAGFVIVVVLAARLVLRRAPKLCSYLLWAVVLLRLLCPFSFESVLSLIPAGTQSTIGAVTALMSVGAPAGTGAGTALPPVQGPAGAVTPPAAGTAVLNVISALWFAVAAVFLLYGILSSLRLGRGLRTAVRAAESRVYETDRIRTPLVYGLLRPNIYLPLGLEGQERAYIIEHERTHIRRGDHVARAAFFAALALHWFNPLVWLAYRLMNRDMEMSCDESVMRRTAGDIRVSYSTSLLSLSVSGGLLSPLAFGESSVSGRVKNVLSWRRPTAWILLVILVLVLALSVMLFADPRVPADTPNVDQTLAALATEHLLEPDMAALAESGVTVTDSSIVGVELAATLSEGYDEPLELYRIDYRLTVEDPAAAEALGRTVEDGLVTQTTADGVPYLAVTQQGHAYAESFRSVSPDTAALTQALTRATRLRLGEFYFQLTTQNRFDFVPEFEADNPPASSSEYLMYAFILDSARYKEEPMPRDYVENVIKTHFEVQTVVHEPMTRLWNYDGNVYTPTGWSYGYEPFYGLVSSATTTDAEGRTIYDVTLDYYGFDEFAFSDPQDFTLPLDFDGSMLSDYSEGMQYVIDRMGKRIESEELSVVEAILQMVADGDTAHFNVIRTERFTFYLEGENAVFLSHEYLGYAP</sequence>
<feature type="transmembrane region" description="Helical" evidence="1">
    <location>
        <begin position="108"/>
        <end position="130"/>
    </location>
</feature>
<dbReference type="EMBL" id="JACRSP010000002">
    <property type="protein sequence ID" value="MBC8535874.1"/>
    <property type="molecule type" value="Genomic_DNA"/>
</dbReference>
<evidence type="ECO:0000259" key="2">
    <source>
        <dbReference type="Pfam" id="PF05569"/>
    </source>
</evidence>
<keyword evidence="1" id="KW-1133">Transmembrane helix</keyword>
<dbReference type="PANTHER" id="PTHR34978:SF3">
    <property type="entry name" value="SLR0241 PROTEIN"/>
    <property type="match status" value="1"/>
</dbReference>
<feature type="transmembrane region" description="Helical" evidence="1">
    <location>
        <begin position="285"/>
        <end position="304"/>
    </location>
</feature>
<accession>A0A926DEK4</accession>
<proteinExistence type="predicted"/>
<dbReference type="Proteomes" id="UP000620366">
    <property type="component" value="Unassembled WGS sequence"/>
</dbReference>
<feature type="transmembrane region" description="Helical" evidence="1">
    <location>
        <begin position="6"/>
        <end position="28"/>
    </location>
</feature>